<keyword evidence="3" id="KW-0227">DNA damage</keyword>
<feature type="domain" description="UvrD-like helicase C-terminal" evidence="16">
    <location>
        <begin position="457"/>
        <end position="737"/>
    </location>
</feature>
<evidence type="ECO:0000256" key="8">
    <source>
        <dbReference type="ARBA" id="ARBA00023125"/>
    </source>
</evidence>
<feature type="domain" description="UvrD-like helicase ATP-binding" evidence="15">
    <location>
        <begin position="5"/>
        <end position="437"/>
    </location>
</feature>
<dbReference type="GO" id="GO:0004527">
    <property type="term" value="F:exonuclease activity"/>
    <property type="evidence" value="ECO:0007669"/>
    <property type="project" value="UniProtKB-KW"/>
</dbReference>
<evidence type="ECO:0000256" key="11">
    <source>
        <dbReference type="ARBA" id="ARBA00034617"/>
    </source>
</evidence>
<evidence type="ECO:0000256" key="10">
    <source>
        <dbReference type="ARBA" id="ARBA00023235"/>
    </source>
</evidence>
<evidence type="ECO:0000256" key="6">
    <source>
        <dbReference type="ARBA" id="ARBA00022839"/>
    </source>
</evidence>
<evidence type="ECO:0000256" key="3">
    <source>
        <dbReference type="ARBA" id="ARBA00022763"/>
    </source>
</evidence>
<dbReference type="Gene3D" id="3.40.50.300">
    <property type="entry name" value="P-loop containing nucleotide triphosphate hydrolases"/>
    <property type="match status" value="4"/>
</dbReference>
<evidence type="ECO:0000256" key="13">
    <source>
        <dbReference type="ARBA" id="ARBA00048988"/>
    </source>
</evidence>
<keyword evidence="10" id="KW-0413">Isomerase</keyword>
<keyword evidence="7" id="KW-0067">ATP-binding</keyword>
<dbReference type="GO" id="GO:0000725">
    <property type="term" value="P:recombinational repair"/>
    <property type="evidence" value="ECO:0007669"/>
    <property type="project" value="TreeGrafter"/>
</dbReference>
<proteinExistence type="predicted"/>
<comment type="catalytic activity">
    <reaction evidence="13">
        <text>ATP + H2O = ADP + phosphate + H(+)</text>
        <dbReference type="Rhea" id="RHEA:13065"/>
        <dbReference type="ChEBI" id="CHEBI:15377"/>
        <dbReference type="ChEBI" id="CHEBI:15378"/>
        <dbReference type="ChEBI" id="CHEBI:30616"/>
        <dbReference type="ChEBI" id="CHEBI:43474"/>
        <dbReference type="ChEBI" id="CHEBI:456216"/>
        <dbReference type="EC" id="5.6.2.4"/>
    </reaction>
</comment>
<feature type="compositionally biased region" description="Basic and acidic residues" evidence="14">
    <location>
        <begin position="977"/>
        <end position="991"/>
    </location>
</feature>
<dbReference type="PANTHER" id="PTHR11070">
    <property type="entry name" value="UVRD / RECB / PCRA DNA HELICASE FAMILY MEMBER"/>
    <property type="match status" value="1"/>
</dbReference>
<dbReference type="InterPro" id="IPR000212">
    <property type="entry name" value="DNA_helicase_UvrD/REP"/>
</dbReference>
<dbReference type="Pfam" id="PF00580">
    <property type="entry name" value="UvrD-helicase"/>
    <property type="match status" value="1"/>
</dbReference>
<dbReference type="SUPFAM" id="SSF52540">
    <property type="entry name" value="P-loop containing nucleoside triphosphate hydrolases"/>
    <property type="match status" value="1"/>
</dbReference>
<dbReference type="InterPro" id="IPR038726">
    <property type="entry name" value="PDDEXK_AddAB-type"/>
</dbReference>
<reference evidence="17" key="1">
    <citation type="submission" date="2020-05" db="EMBL/GenBank/DDBJ databases">
        <authorList>
            <person name="Chiriac C."/>
            <person name="Salcher M."/>
            <person name="Ghai R."/>
            <person name="Kavagutti S V."/>
        </authorList>
    </citation>
    <scope>NUCLEOTIDE SEQUENCE</scope>
</reference>
<organism evidence="17">
    <name type="scientific">freshwater metagenome</name>
    <dbReference type="NCBI Taxonomy" id="449393"/>
    <lineage>
        <taxon>unclassified sequences</taxon>
        <taxon>metagenomes</taxon>
        <taxon>ecological metagenomes</taxon>
    </lineage>
</organism>
<evidence type="ECO:0000256" key="9">
    <source>
        <dbReference type="ARBA" id="ARBA00023204"/>
    </source>
</evidence>
<evidence type="ECO:0000256" key="2">
    <source>
        <dbReference type="ARBA" id="ARBA00022741"/>
    </source>
</evidence>
<evidence type="ECO:0000256" key="14">
    <source>
        <dbReference type="SAM" id="MobiDB-lite"/>
    </source>
</evidence>
<keyword evidence="5" id="KW-0347">Helicase</keyword>
<dbReference type="InterPro" id="IPR014017">
    <property type="entry name" value="DNA_helicase_UvrD-like_C"/>
</dbReference>
<evidence type="ECO:0000256" key="7">
    <source>
        <dbReference type="ARBA" id="ARBA00022840"/>
    </source>
</evidence>
<dbReference type="InterPro" id="IPR011335">
    <property type="entry name" value="Restrct_endonuc-II-like"/>
</dbReference>
<dbReference type="Pfam" id="PF13361">
    <property type="entry name" value="UvrD_C"/>
    <property type="match status" value="1"/>
</dbReference>
<dbReference type="Gene3D" id="3.90.320.10">
    <property type="match status" value="1"/>
</dbReference>
<dbReference type="GO" id="GO:0005829">
    <property type="term" value="C:cytosol"/>
    <property type="evidence" value="ECO:0007669"/>
    <property type="project" value="TreeGrafter"/>
</dbReference>
<dbReference type="GO" id="GO:0003677">
    <property type="term" value="F:DNA binding"/>
    <property type="evidence" value="ECO:0007669"/>
    <property type="project" value="UniProtKB-KW"/>
</dbReference>
<accession>A0A6J7FQX9</accession>
<dbReference type="PANTHER" id="PTHR11070:SF59">
    <property type="entry name" value="DNA 3'-5' HELICASE"/>
    <property type="match status" value="1"/>
</dbReference>
<dbReference type="InterPro" id="IPR014016">
    <property type="entry name" value="UvrD-like_ATP-bd"/>
</dbReference>
<dbReference type="AlphaFoldDB" id="A0A6J7FQX9"/>
<keyword evidence="6" id="KW-0269">Exonuclease</keyword>
<feature type="region of interest" description="Disordered" evidence="14">
    <location>
        <begin position="945"/>
        <end position="1008"/>
    </location>
</feature>
<evidence type="ECO:0000256" key="4">
    <source>
        <dbReference type="ARBA" id="ARBA00022801"/>
    </source>
</evidence>
<dbReference type="EC" id="5.6.2.4" evidence="12"/>
<keyword evidence="9" id="KW-0234">DNA repair</keyword>
<evidence type="ECO:0000256" key="1">
    <source>
        <dbReference type="ARBA" id="ARBA00022722"/>
    </source>
</evidence>
<dbReference type="Pfam" id="PF12705">
    <property type="entry name" value="PDDEXK_1"/>
    <property type="match status" value="1"/>
</dbReference>
<dbReference type="EMBL" id="CAFBMK010000006">
    <property type="protein sequence ID" value="CAB4893943.1"/>
    <property type="molecule type" value="Genomic_DNA"/>
</dbReference>
<dbReference type="SUPFAM" id="SSF52980">
    <property type="entry name" value="Restriction endonuclease-like"/>
    <property type="match status" value="1"/>
</dbReference>
<evidence type="ECO:0000259" key="16">
    <source>
        <dbReference type="PROSITE" id="PS51217"/>
    </source>
</evidence>
<dbReference type="PROSITE" id="PS51198">
    <property type="entry name" value="UVRD_HELICASE_ATP_BIND"/>
    <property type="match status" value="1"/>
</dbReference>
<feature type="compositionally biased region" description="Gly residues" evidence="14">
    <location>
        <begin position="957"/>
        <end position="974"/>
    </location>
</feature>
<dbReference type="GO" id="GO:0033202">
    <property type="term" value="C:DNA helicase complex"/>
    <property type="evidence" value="ECO:0007669"/>
    <property type="project" value="TreeGrafter"/>
</dbReference>
<evidence type="ECO:0000256" key="12">
    <source>
        <dbReference type="ARBA" id="ARBA00034808"/>
    </source>
</evidence>
<dbReference type="PROSITE" id="PS51217">
    <property type="entry name" value="UVRD_HELICASE_CTER"/>
    <property type="match status" value="1"/>
</dbReference>
<evidence type="ECO:0000313" key="17">
    <source>
        <dbReference type="EMBL" id="CAB4893943.1"/>
    </source>
</evidence>
<protein>
    <recommendedName>
        <fullName evidence="12">DNA 3'-5' helicase</fullName>
        <ecNumber evidence="12">5.6.2.4</ecNumber>
    </recommendedName>
</protein>
<keyword evidence="8" id="KW-0238">DNA-binding</keyword>
<dbReference type="Gene3D" id="1.10.486.10">
    <property type="entry name" value="PCRA, domain 4"/>
    <property type="match status" value="1"/>
</dbReference>
<comment type="catalytic activity">
    <reaction evidence="11">
        <text>Couples ATP hydrolysis with the unwinding of duplex DNA by translocating in the 3'-5' direction.</text>
        <dbReference type="EC" id="5.6.2.4"/>
    </reaction>
</comment>
<keyword evidence="2" id="KW-0547">Nucleotide-binding</keyword>
<dbReference type="InterPro" id="IPR011604">
    <property type="entry name" value="PDDEXK-like_dom_sf"/>
</dbReference>
<name>A0A6J7FQX9_9ZZZZ</name>
<keyword evidence="1" id="KW-0540">Nuclease</keyword>
<dbReference type="GO" id="GO:0005524">
    <property type="term" value="F:ATP binding"/>
    <property type="evidence" value="ECO:0007669"/>
    <property type="project" value="UniProtKB-KW"/>
</dbReference>
<sequence>MSTTFEDQPARDRIAGDLHRNLLVEAGAGTGKTTVLVGRIVALLRTGTVEIDELVVITFTHRAATEIAGRVRTGLERAYATADPHGDEHRRIAAALADLHRARIETIHAFATALLRQRPIEAGLDPQFEPLDAAAGRRRFEDEFDLWRHGLLEAEDDRLVRALGRGFGLDKLHDLVDALSANRAVLPLAPSAVAAPDPAPFRAAVRDAAAAFADAREACTDQKDKAFAQLATGIEYFDACLASDDVDLEDLVLARMPKLSGSAGSQGNYSPASACKAMKASLKEFKAAGEEYGRALRSQTITDMLALAEGFVTDAADRRRADGLVDFDDLLLRARDLLRDDEDVRRGFRAQYRAVVIDEFQDTDPVQAELALLLTCDEPPGEDWQSATPAPGALTVVGDPKQSIYRFRRADIAIYDAVKRGPLSDGNEGITQNFRSRSRLLRWSNAVFAPLLGDGVPGVQAQHVPLVSTIDPDLGGRAPIVVLPGDGTAVKADEVRTQEADRIARLVHRAVVDERWLVRDRETGEERSAVWRDVVVLMRTRASLAPLEASFARYGVPFRGSGGGGWYAAPEVRDLAHLLRAADDPTDSFSVVGALRSGACGCSDDDLVRYHALAGRFDPRRPHADGPQSVLDGLALIAGLHRERRGLTLSELVRRAIERTGLIPFSLAGLGGAQPAANARQLLALARTVEGSAGGGLREFVRWIERQRQLDLDEDVAGVTEDADDVVRAMTMHGAKGLEFPIVVLAGLANKPNNRNNPIPLAAEHRLELKLGSKDDGFATPGWDDALAQEKVQLEAELRRLLYVAVTRARDFLVVPAIPQTGKPRAGTFLELLEPALPEAGDPLVLGAEEDVAANGGVAGASGADDLASGVASQPAVADASWNGQPWAGHDDVAVYPPNALASVSDRRADEAVSVSAAVTAELAEAREDWSIARAARRTAARRGRRVAAASAQHAGGFDGHVGGEPPLDGGGPLPGDDARASDDADRRADEALTAGHPEGAGRTSRAAAGLEAAAPVVGSAMNRRAADIGSAVHLVMERVPLADPEVDLTDLVRDACQEFEVGDASVEVEEMSRNCLRSAPVREAAKAGRLWRELAVAVQDGEVTTMGRIDLLFEAAGELVLVDYKTDRVGATDIAALEARHAPQMAAYAASIRAATGLTITRTEVVPARVGAGKRRFAK</sequence>
<dbReference type="GO" id="GO:0043138">
    <property type="term" value="F:3'-5' DNA helicase activity"/>
    <property type="evidence" value="ECO:0007669"/>
    <property type="project" value="UniProtKB-EC"/>
</dbReference>
<evidence type="ECO:0000259" key="15">
    <source>
        <dbReference type="PROSITE" id="PS51198"/>
    </source>
</evidence>
<gene>
    <name evidence="17" type="ORF">UFOPK3564_00182</name>
</gene>
<dbReference type="InterPro" id="IPR027417">
    <property type="entry name" value="P-loop_NTPase"/>
</dbReference>
<keyword evidence="4" id="KW-0378">Hydrolase</keyword>
<evidence type="ECO:0000256" key="5">
    <source>
        <dbReference type="ARBA" id="ARBA00022806"/>
    </source>
</evidence>